<dbReference type="InterPro" id="IPR011053">
    <property type="entry name" value="Single_hybrid_motif"/>
</dbReference>
<dbReference type="Pfam" id="PF00364">
    <property type="entry name" value="Biotin_lipoyl"/>
    <property type="match status" value="1"/>
</dbReference>
<dbReference type="PANTHER" id="PTHR45266:SF3">
    <property type="entry name" value="OXALOACETATE DECARBOXYLASE ALPHA CHAIN"/>
    <property type="match status" value="1"/>
</dbReference>
<proteinExistence type="predicted"/>
<keyword evidence="4" id="KW-1185">Reference proteome</keyword>
<dbReference type="InterPro" id="IPR000089">
    <property type="entry name" value="Biotin_lipoyl"/>
</dbReference>
<dbReference type="SUPFAM" id="SSF51230">
    <property type="entry name" value="Single hybrid motif"/>
    <property type="match status" value="1"/>
</dbReference>
<dbReference type="PROSITE" id="PS50968">
    <property type="entry name" value="BIOTINYL_LIPOYL"/>
    <property type="match status" value="1"/>
</dbReference>
<name>A0A366FUW5_9HYPH</name>
<dbReference type="CDD" id="cd06850">
    <property type="entry name" value="biotinyl_domain"/>
    <property type="match status" value="1"/>
</dbReference>
<accession>A0A366FUW5</accession>
<dbReference type="PROSITE" id="PS00188">
    <property type="entry name" value="BIOTIN"/>
    <property type="match status" value="1"/>
</dbReference>
<comment type="caution">
    <text evidence="3">The sequence shown here is derived from an EMBL/GenBank/DDBJ whole genome shotgun (WGS) entry which is preliminary data.</text>
</comment>
<evidence type="ECO:0000313" key="4">
    <source>
        <dbReference type="Proteomes" id="UP000253529"/>
    </source>
</evidence>
<dbReference type="AlphaFoldDB" id="A0A366FUW5"/>
<dbReference type="OrthoDB" id="163546at2"/>
<dbReference type="InterPro" id="IPR050709">
    <property type="entry name" value="Biotin_Carboxyl_Carrier/Decarb"/>
</dbReference>
<dbReference type="PANTHER" id="PTHR45266">
    <property type="entry name" value="OXALOACETATE DECARBOXYLASE ALPHA CHAIN"/>
    <property type="match status" value="1"/>
</dbReference>
<dbReference type="EMBL" id="QNRK01000002">
    <property type="protein sequence ID" value="RBP17535.1"/>
    <property type="molecule type" value="Genomic_DNA"/>
</dbReference>
<dbReference type="RefSeq" id="WP_113887502.1">
    <property type="nucleotide sequence ID" value="NZ_QNRK01000002.1"/>
</dbReference>
<protein>
    <submittedName>
        <fullName evidence="3">Biotin-dependent enzyme</fullName>
    </submittedName>
</protein>
<evidence type="ECO:0000256" key="1">
    <source>
        <dbReference type="ARBA" id="ARBA00023267"/>
    </source>
</evidence>
<organism evidence="3 4">
    <name type="scientific">Roseiarcus fermentans</name>
    <dbReference type="NCBI Taxonomy" id="1473586"/>
    <lineage>
        <taxon>Bacteria</taxon>
        <taxon>Pseudomonadati</taxon>
        <taxon>Pseudomonadota</taxon>
        <taxon>Alphaproteobacteria</taxon>
        <taxon>Hyphomicrobiales</taxon>
        <taxon>Roseiarcaceae</taxon>
        <taxon>Roseiarcus</taxon>
    </lineage>
</organism>
<evidence type="ECO:0000313" key="3">
    <source>
        <dbReference type="EMBL" id="RBP17535.1"/>
    </source>
</evidence>
<reference evidence="3 4" key="1">
    <citation type="submission" date="2018-06" db="EMBL/GenBank/DDBJ databases">
        <title>Genomic Encyclopedia of Type Strains, Phase IV (KMG-IV): sequencing the most valuable type-strain genomes for metagenomic binning, comparative biology and taxonomic classification.</title>
        <authorList>
            <person name="Goeker M."/>
        </authorList>
    </citation>
    <scope>NUCLEOTIDE SEQUENCE [LARGE SCALE GENOMIC DNA]</scope>
    <source>
        <strain evidence="3 4">DSM 24875</strain>
    </source>
</reference>
<sequence>MQRKFRISVDGRAYEVLVEEIGHDASALPAGGVHPVAQAVAAALAAPAPARPVAGAGDEVAPLAGTVQSIDVAIGQTVKAGDKIATIEAMKMKTEVFAKGAGKVTAIAVKTGDSVDTGGVLVTLA</sequence>
<dbReference type="InterPro" id="IPR001882">
    <property type="entry name" value="Biotin_BS"/>
</dbReference>
<gene>
    <name evidence="3" type="ORF">DFR50_10226</name>
</gene>
<dbReference type="Proteomes" id="UP000253529">
    <property type="component" value="Unassembled WGS sequence"/>
</dbReference>
<evidence type="ECO:0000259" key="2">
    <source>
        <dbReference type="PROSITE" id="PS50968"/>
    </source>
</evidence>
<feature type="domain" description="Lipoyl-binding" evidence="2">
    <location>
        <begin position="53"/>
        <end position="125"/>
    </location>
</feature>
<keyword evidence="1" id="KW-0092">Biotin</keyword>
<dbReference type="Gene3D" id="2.40.50.100">
    <property type="match status" value="1"/>
</dbReference>